<organism evidence="2">
    <name type="scientific">uncultured Thermomicrobiales bacterium</name>
    <dbReference type="NCBI Taxonomy" id="1645740"/>
    <lineage>
        <taxon>Bacteria</taxon>
        <taxon>Pseudomonadati</taxon>
        <taxon>Thermomicrobiota</taxon>
        <taxon>Thermomicrobia</taxon>
        <taxon>Thermomicrobiales</taxon>
        <taxon>environmental samples</taxon>
    </lineage>
</organism>
<sequence length="207" mass="21497">MLRLAVVATALLASLHGSSPTAAAQQASPAATPGPSPVVVPGEEPPGLVYADLAVALALWFDTHGEAPATDCALGQDGPTWFLPGIPASAANLVGVEIVCDVPAGAPIFGSIRGAGETGADVCVGPDSEFLASVGGFDAVTLTFDGQEIPDLDRFLVPPTPLRRDGTPVHPGSKFILTVRNKDAWLWTCEVHVRPRRSRRPADAHER</sequence>
<evidence type="ECO:0000256" key="1">
    <source>
        <dbReference type="SAM" id="SignalP"/>
    </source>
</evidence>
<evidence type="ECO:0008006" key="3">
    <source>
        <dbReference type="Google" id="ProtNLM"/>
    </source>
</evidence>
<feature type="signal peptide" evidence="1">
    <location>
        <begin position="1"/>
        <end position="23"/>
    </location>
</feature>
<proteinExistence type="predicted"/>
<reference evidence="2" key="1">
    <citation type="submission" date="2020-02" db="EMBL/GenBank/DDBJ databases">
        <authorList>
            <person name="Meier V. D."/>
        </authorList>
    </citation>
    <scope>NUCLEOTIDE SEQUENCE</scope>
    <source>
        <strain evidence="2">AVDCRST_MAG59</strain>
    </source>
</reference>
<protein>
    <recommendedName>
        <fullName evidence="3">Ig-like domain-containing protein</fullName>
    </recommendedName>
</protein>
<dbReference type="EMBL" id="CADCWF010000359">
    <property type="protein sequence ID" value="CAA9582996.1"/>
    <property type="molecule type" value="Genomic_DNA"/>
</dbReference>
<feature type="chain" id="PRO_5026715164" description="Ig-like domain-containing protein" evidence="1">
    <location>
        <begin position="24"/>
        <end position="207"/>
    </location>
</feature>
<gene>
    <name evidence="2" type="ORF">AVDCRST_MAG59-5049</name>
</gene>
<accession>A0A6J4VMC7</accession>
<name>A0A6J4VMC7_9BACT</name>
<keyword evidence="1" id="KW-0732">Signal</keyword>
<dbReference type="AlphaFoldDB" id="A0A6J4VMC7"/>
<evidence type="ECO:0000313" key="2">
    <source>
        <dbReference type="EMBL" id="CAA9582996.1"/>
    </source>
</evidence>